<dbReference type="GO" id="GO:0005068">
    <property type="term" value="F:transmembrane receptor protein tyrosine kinase adaptor activity"/>
    <property type="evidence" value="ECO:0007669"/>
    <property type="project" value="TreeGrafter"/>
</dbReference>
<dbReference type="PANTHER" id="PTHR21258:SF55">
    <property type="entry name" value="FI23523P1"/>
    <property type="match status" value="1"/>
</dbReference>
<dbReference type="GO" id="GO:0005737">
    <property type="term" value="C:cytoplasm"/>
    <property type="evidence" value="ECO:0007669"/>
    <property type="project" value="TreeGrafter"/>
</dbReference>
<keyword evidence="4" id="KW-0472">Membrane</keyword>
<proteinExistence type="predicted"/>
<evidence type="ECO:0000259" key="7">
    <source>
        <dbReference type="PROSITE" id="PS51064"/>
    </source>
</evidence>
<feature type="compositionally biased region" description="Low complexity" evidence="6">
    <location>
        <begin position="161"/>
        <end position="176"/>
    </location>
</feature>
<feature type="region of interest" description="Disordered" evidence="6">
    <location>
        <begin position="337"/>
        <end position="364"/>
    </location>
</feature>
<dbReference type="OrthoDB" id="6279276at2759"/>
<evidence type="ECO:0000256" key="2">
    <source>
        <dbReference type="ARBA" id="ARBA00022553"/>
    </source>
</evidence>
<dbReference type="GO" id="GO:0016020">
    <property type="term" value="C:membrane"/>
    <property type="evidence" value="ECO:0007669"/>
    <property type="project" value="UniProtKB-SubCell"/>
</dbReference>
<dbReference type="InterPro" id="IPR002404">
    <property type="entry name" value="IRS_PTB"/>
</dbReference>
<comment type="subcellular location">
    <subcellularLocation>
        <location evidence="1">Membrane</location>
    </subcellularLocation>
</comment>
<dbReference type="EMBL" id="OU900096">
    <property type="protein sequence ID" value="CAH1181928.1"/>
    <property type="molecule type" value="Genomic_DNA"/>
</dbReference>
<feature type="region of interest" description="Disordered" evidence="6">
    <location>
        <begin position="144"/>
        <end position="176"/>
    </location>
</feature>
<dbReference type="AlphaFoldDB" id="A0A9P0DQC1"/>
<evidence type="ECO:0000256" key="1">
    <source>
        <dbReference type="ARBA" id="ARBA00004370"/>
    </source>
</evidence>
<sequence>MGCIGSKADINDRHPNIFQVTNVNDQGRRIKSGKLQVTNTDLVFHQRGRKPTKWPLRSLRKYGFDMDIFSFECGRRSPTGHGIYAFKCRKAEALFNVVQQRITGNITDEANGEFATGNGQVHISRRPNSAALFHAQTDGYLNPVSLSSTSRTAAESKRPDSVSSNEPLSPNLSSPPVVDLLCNEQNRIGSTSDATYTNSSAMENTFSLPQYVNLGAGEVAVDPMSTSHVYMNVDVPTYMKKDSEDDHCYANVDSERLEGLRTASDMIQAQPPLTPAAPYPFSNDRFVVDRVNYAELDLNQSGKATLEFQAEPSESSNAKEKYVTIDFQKTTALSLSKNPSMAIEEGSRKTRHNSAIDYRSSISD</sequence>
<dbReference type="GO" id="GO:0008543">
    <property type="term" value="P:fibroblast growth factor receptor signaling pathway"/>
    <property type="evidence" value="ECO:0007669"/>
    <property type="project" value="TreeGrafter"/>
</dbReference>
<evidence type="ECO:0000256" key="4">
    <source>
        <dbReference type="ARBA" id="ARBA00023136"/>
    </source>
</evidence>
<dbReference type="PROSITE" id="PS51064">
    <property type="entry name" value="IRS_PTB"/>
    <property type="match status" value="1"/>
</dbReference>
<organism evidence="8 9">
    <name type="scientific">Phyllotreta striolata</name>
    <name type="common">Striped flea beetle</name>
    <name type="synonym">Crioceris striolata</name>
    <dbReference type="NCBI Taxonomy" id="444603"/>
    <lineage>
        <taxon>Eukaryota</taxon>
        <taxon>Metazoa</taxon>
        <taxon>Ecdysozoa</taxon>
        <taxon>Arthropoda</taxon>
        <taxon>Hexapoda</taxon>
        <taxon>Insecta</taxon>
        <taxon>Pterygota</taxon>
        <taxon>Neoptera</taxon>
        <taxon>Endopterygota</taxon>
        <taxon>Coleoptera</taxon>
        <taxon>Polyphaga</taxon>
        <taxon>Cucujiformia</taxon>
        <taxon>Chrysomeloidea</taxon>
        <taxon>Chrysomelidae</taxon>
        <taxon>Galerucinae</taxon>
        <taxon>Alticini</taxon>
        <taxon>Phyllotreta</taxon>
    </lineage>
</organism>
<name>A0A9P0DQC1_PHYSR</name>
<evidence type="ECO:0000256" key="5">
    <source>
        <dbReference type="ARBA" id="ARBA00023288"/>
    </source>
</evidence>
<reference evidence="8" key="1">
    <citation type="submission" date="2022-01" db="EMBL/GenBank/DDBJ databases">
        <authorList>
            <person name="King R."/>
        </authorList>
    </citation>
    <scope>NUCLEOTIDE SEQUENCE</scope>
</reference>
<dbReference type="SUPFAM" id="SSF50729">
    <property type="entry name" value="PH domain-like"/>
    <property type="match status" value="1"/>
</dbReference>
<dbReference type="Gene3D" id="2.30.29.30">
    <property type="entry name" value="Pleckstrin-homology domain (PH domain)/Phosphotyrosine-binding domain (PTB)"/>
    <property type="match status" value="1"/>
</dbReference>
<feature type="domain" description="IRS-type PTB" evidence="7">
    <location>
        <begin position="10"/>
        <end position="112"/>
    </location>
</feature>
<keyword evidence="3" id="KW-0519">Myristate</keyword>
<dbReference type="Proteomes" id="UP001153712">
    <property type="component" value="Chromosome 3"/>
</dbReference>
<keyword evidence="9" id="KW-1185">Reference proteome</keyword>
<dbReference type="Pfam" id="PF02174">
    <property type="entry name" value="IRS"/>
    <property type="match status" value="1"/>
</dbReference>
<dbReference type="InterPro" id="IPR011993">
    <property type="entry name" value="PH-like_dom_sf"/>
</dbReference>
<keyword evidence="5" id="KW-0449">Lipoprotein</keyword>
<evidence type="ECO:0000313" key="8">
    <source>
        <dbReference type="EMBL" id="CAH1181928.1"/>
    </source>
</evidence>
<dbReference type="PANTHER" id="PTHR21258">
    <property type="entry name" value="DOCKING PROTEIN RELATED"/>
    <property type="match status" value="1"/>
</dbReference>
<protein>
    <recommendedName>
        <fullName evidence="7">IRS-type PTB domain-containing protein</fullName>
    </recommendedName>
</protein>
<feature type="compositionally biased region" description="Polar residues" evidence="6">
    <location>
        <begin position="144"/>
        <end position="153"/>
    </location>
</feature>
<dbReference type="SMART" id="SM01244">
    <property type="entry name" value="IRS"/>
    <property type="match status" value="1"/>
</dbReference>
<accession>A0A9P0DQC1</accession>
<evidence type="ECO:0000256" key="3">
    <source>
        <dbReference type="ARBA" id="ARBA00022707"/>
    </source>
</evidence>
<evidence type="ECO:0000256" key="6">
    <source>
        <dbReference type="SAM" id="MobiDB-lite"/>
    </source>
</evidence>
<dbReference type="GO" id="GO:0005104">
    <property type="term" value="F:fibroblast growth factor receptor binding"/>
    <property type="evidence" value="ECO:0007669"/>
    <property type="project" value="TreeGrafter"/>
</dbReference>
<dbReference type="InterPro" id="IPR050996">
    <property type="entry name" value="Docking_Protein_DOK"/>
</dbReference>
<dbReference type="CDD" id="cd01202">
    <property type="entry name" value="PTB_FRS2"/>
    <property type="match status" value="1"/>
</dbReference>
<evidence type="ECO:0000313" key="9">
    <source>
        <dbReference type="Proteomes" id="UP001153712"/>
    </source>
</evidence>
<dbReference type="SMART" id="SM00310">
    <property type="entry name" value="PTBI"/>
    <property type="match status" value="1"/>
</dbReference>
<keyword evidence="2" id="KW-0597">Phosphoprotein</keyword>
<dbReference type="InterPro" id="IPR038742">
    <property type="entry name" value="FRS2_PTB"/>
</dbReference>
<gene>
    <name evidence="8" type="ORF">PHYEVI_LOCUS6776</name>
</gene>